<dbReference type="RefSeq" id="WP_244639295.1">
    <property type="nucleotide sequence ID" value="NZ_BMIQ01000001.1"/>
</dbReference>
<dbReference type="Proteomes" id="UP000644699">
    <property type="component" value="Unassembled WGS sequence"/>
</dbReference>
<comment type="caution">
    <text evidence="1">The sequence shown here is derived from an EMBL/GenBank/DDBJ whole genome shotgun (WGS) entry which is preliminary data.</text>
</comment>
<dbReference type="EMBL" id="BMIQ01000001">
    <property type="protein sequence ID" value="GGD93562.1"/>
    <property type="molecule type" value="Genomic_DNA"/>
</dbReference>
<proteinExistence type="predicted"/>
<evidence type="ECO:0000313" key="2">
    <source>
        <dbReference type="Proteomes" id="UP000644699"/>
    </source>
</evidence>
<accession>A0A916ZG42</accession>
<name>A0A916ZG42_9HYPH</name>
<gene>
    <name evidence="1" type="ORF">GCM10011390_10390</name>
</gene>
<evidence type="ECO:0008006" key="3">
    <source>
        <dbReference type="Google" id="ProtNLM"/>
    </source>
</evidence>
<organism evidence="1 2">
    <name type="scientific">Aureimonas endophytica</name>
    <dbReference type="NCBI Taxonomy" id="2027858"/>
    <lineage>
        <taxon>Bacteria</taxon>
        <taxon>Pseudomonadati</taxon>
        <taxon>Pseudomonadota</taxon>
        <taxon>Alphaproteobacteria</taxon>
        <taxon>Hyphomicrobiales</taxon>
        <taxon>Aurantimonadaceae</taxon>
        <taxon>Aureimonas</taxon>
    </lineage>
</organism>
<dbReference type="AlphaFoldDB" id="A0A916ZG42"/>
<protein>
    <recommendedName>
        <fullName evidence="3">Excisionase family DNA binding protein</fullName>
    </recommendedName>
</protein>
<reference evidence="1" key="1">
    <citation type="journal article" date="2014" name="Int. J. Syst. Evol. Microbiol.">
        <title>Complete genome sequence of Corynebacterium casei LMG S-19264T (=DSM 44701T), isolated from a smear-ripened cheese.</title>
        <authorList>
            <consortium name="US DOE Joint Genome Institute (JGI-PGF)"/>
            <person name="Walter F."/>
            <person name="Albersmeier A."/>
            <person name="Kalinowski J."/>
            <person name="Ruckert C."/>
        </authorList>
    </citation>
    <scope>NUCLEOTIDE SEQUENCE</scope>
    <source>
        <strain evidence="1">CGMCC 1.15367</strain>
    </source>
</reference>
<reference evidence="1" key="2">
    <citation type="submission" date="2020-09" db="EMBL/GenBank/DDBJ databases">
        <authorList>
            <person name="Sun Q."/>
            <person name="Zhou Y."/>
        </authorList>
    </citation>
    <scope>NUCLEOTIDE SEQUENCE</scope>
    <source>
        <strain evidence="1">CGMCC 1.15367</strain>
    </source>
</reference>
<sequence length="63" mass="6985">MSNTAPERGAMSVDEFCAWASISRAKFYRERNAGRIKLRKIGRKSVVVMSDAVAWLNALPEAA</sequence>
<keyword evidence="2" id="KW-1185">Reference proteome</keyword>
<evidence type="ECO:0000313" key="1">
    <source>
        <dbReference type="EMBL" id="GGD93562.1"/>
    </source>
</evidence>